<gene>
    <name evidence="2" type="ORF">MNB_SV-8-1080</name>
</gene>
<feature type="transmembrane region" description="Helical" evidence="1">
    <location>
        <begin position="6"/>
        <end position="22"/>
    </location>
</feature>
<organism evidence="2">
    <name type="scientific">hydrothermal vent metagenome</name>
    <dbReference type="NCBI Taxonomy" id="652676"/>
    <lineage>
        <taxon>unclassified sequences</taxon>
        <taxon>metagenomes</taxon>
        <taxon>ecological metagenomes</taxon>
    </lineage>
</organism>
<evidence type="ECO:0000256" key="1">
    <source>
        <dbReference type="SAM" id="Phobius"/>
    </source>
</evidence>
<evidence type="ECO:0000313" key="2">
    <source>
        <dbReference type="EMBL" id="SFV60317.1"/>
    </source>
</evidence>
<proteinExistence type="predicted"/>
<dbReference type="AlphaFoldDB" id="A0A1W1C3M3"/>
<keyword evidence="1" id="KW-0812">Transmembrane</keyword>
<accession>A0A1W1C3M3</accession>
<name>A0A1W1C3M3_9ZZZZ</name>
<dbReference type="InterPro" id="IPR015943">
    <property type="entry name" value="WD40/YVTN_repeat-like_dom_sf"/>
</dbReference>
<sequence>MRKYFPVILSIIVIIVAGYIVFSKKHADTMAVVQKVQEHNIGAFETQRTCAQLPQFLKHLKIPQPVVIDLSQKRYKGIALHYGKKLGKTLHPRQWEQYEHFSTYTLDEQGNLYLVPMPFISIRPTTFNLQKNIYKLDTKTGKLSIFMHFEDVLPSADNPFGVNAITYDCDDHTLWVAAIDESDYQSQKGVIYHVNPGTKEILQRIEGVDVLSMALIKSSKGKFLLVGSARDNALYAYTVKNGQAEKIPEKLLALPSVNEHIRKIKIKGRNQLELQAIPFSYALIAQTAKKDRIYYDVFWNEKLQKWLVQKLK</sequence>
<reference evidence="2" key="1">
    <citation type="submission" date="2016-10" db="EMBL/GenBank/DDBJ databases">
        <authorList>
            <person name="de Groot N.N."/>
        </authorList>
    </citation>
    <scope>NUCLEOTIDE SEQUENCE</scope>
</reference>
<dbReference type="SUPFAM" id="SSF63829">
    <property type="entry name" value="Calcium-dependent phosphotriesterase"/>
    <property type="match status" value="1"/>
</dbReference>
<keyword evidence="1" id="KW-1133">Transmembrane helix</keyword>
<dbReference type="EMBL" id="FPHD01000055">
    <property type="protein sequence ID" value="SFV60317.1"/>
    <property type="molecule type" value="Genomic_DNA"/>
</dbReference>
<keyword evidence="1" id="KW-0472">Membrane</keyword>
<dbReference type="Gene3D" id="2.130.10.10">
    <property type="entry name" value="YVTN repeat-like/Quinoprotein amine dehydrogenase"/>
    <property type="match status" value="1"/>
</dbReference>
<protein>
    <submittedName>
        <fullName evidence="2">Uncharacterized protein</fullName>
    </submittedName>
</protein>